<feature type="domain" description="Glycine dehydrogenase C-terminal" evidence="10">
    <location>
        <begin position="781"/>
        <end position="902"/>
    </location>
</feature>
<protein>
    <recommendedName>
        <fullName evidence="8">Glycine dehydrogenase (decarboxylating)</fullName>
        <ecNumber evidence="8">1.4.4.2</ecNumber>
    </recommendedName>
    <alternativeName>
        <fullName evidence="8">Glycine cleavage system P-protein</fullName>
    </alternativeName>
    <alternativeName>
        <fullName evidence="8">Glycine decarboxylase</fullName>
    </alternativeName>
    <alternativeName>
        <fullName evidence="8">Glycine dehydrogenase (aminomethyl-transferring)</fullName>
    </alternativeName>
</protein>
<accession>A0ABT3T4H4</accession>
<dbReference type="NCBIfam" id="TIGR00461">
    <property type="entry name" value="gcvP"/>
    <property type="match status" value="1"/>
</dbReference>
<evidence type="ECO:0000256" key="3">
    <source>
        <dbReference type="ARBA" id="ARBA00010756"/>
    </source>
</evidence>
<evidence type="ECO:0000256" key="1">
    <source>
        <dbReference type="ARBA" id="ARBA00001933"/>
    </source>
</evidence>
<dbReference type="GO" id="GO:0004375">
    <property type="term" value="F:glycine dehydrogenase (decarboxylating) activity"/>
    <property type="evidence" value="ECO:0007669"/>
    <property type="project" value="UniProtKB-EC"/>
</dbReference>
<evidence type="ECO:0000256" key="4">
    <source>
        <dbReference type="ARBA" id="ARBA00011690"/>
    </source>
</evidence>
<evidence type="ECO:0000256" key="2">
    <source>
        <dbReference type="ARBA" id="ARBA00003788"/>
    </source>
</evidence>
<evidence type="ECO:0000259" key="9">
    <source>
        <dbReference type="Pfam" id="PF02347"/>
    </source>
</evidence>
<evidence type="ECO:0000256" key="6">
    <source>
        <dbReference type="ARBA" id="ARBA00023002"/>
    </source>
</evidence>
<dbReference type="Gene3D" id="3.40.640.10">
    <property type="entry name" value="Type I PLP-dependent aspartate aminotransferase-like (Major domain)"/>
    <property type="match status" value="2"/>
</dbReference>
<dbReference type="EMBL" id="SHNO01000001">
    <property type="protein sequence ID" value="MCX2977187.1"/>
    <property type="molecule type" value="Genomic_DNA"/>
</dbReference>
<dbReference type="PANTHER" id="PTHR11773:SF13">
    <property type="entry name" value="GLYCINE DEHYDROGENASE (DECARBOXYLATING)"/>
    <property type="match status" value="1"/>
</dbReference>
<comment type="caution">
    <text evidence="11">The sequence shown here is derived from an EMBL/GenBank/DDBJ whole genome shotgun (WGS) entry which is preliminary data.</text>
</comment>
<name>A0ABT3T4H4_9GAMM</name>
<dbReference type="InterPro" id="IPR003437">
    <property type="entry name" value="GcvP"/>
</dbReference>
<dbReference type="InterPro" id="IPR015421">
    <property type="entry name" value="PyrdxlP-dep_Trfase_major"/>
</dbReference>
<reference evidence="11" key="1">
    <citation type="submission" date="2019-02" db="EMBL/GenBank/DDBJ databases">
        <authorList>
            <person name="Li S.-H."/>
        </authorList>
    </citation>
    <scope>NUCLEOTIDE SEQUENCE</scope>
    <source>
        <strain evidence="11">IMCC11814</strain>
    </source>
</reference>
<comment type="similarity">
    <text evidence="3 8">Belongs to the GcvP family.</text>
</comment>
<evidence type="ECO:0000256" key="8">
    <source>
        <dbReference type="HAMAP-Rule" id="MF_00711"/>
    </source>
</evidence>
<dbReference type="EC" id="1.4.4.2" evidence="8"/>
<dbReference type="RefSeq" id="WP_279248917.1">
    <property type="nucleotide sequence ID" value="NZ_SHNO01000001.1"/>
</dbReference>
<dbReference type="InterPro" id="IPR049315">
    <property type="entry name" value="GDC-P_N"/>
</dbReference>
<proteinExistence type="inferred from homology"/>
<dbReference type="HAMAP" id="MF_00711">
    <property type="entry name" value="GcvP"/>
    <property type="match status" value="1"/>
</dbReference>
<dbReference type="Proteomes" id="UP001143304">
    <property type="component" value="Unassembled WGS sequence"/>
</dbReference>
<dbReference type="InterPro" id="IPR015422">
    <property type="entry name" value="PyrdxlP-dep_Trfase_small"/>
</dbReference>
<comment type="function">
    <text evidence="2 8">The glycine cleavage system catalyzes the degradation of glycine. The P protein binds the alpha-amino group of glycine through its pyridoxal phosphate cofactor; CO(2) is released and the remaining methylamine moiety is then transferred to the lipoamide cofactor of the H protein.</text>
</comment>
<dbReference type="SUPFAM" id="SSF53383">
    <property type="entry name" value="PLP-dependent transferases"/>
    <property type="match status" value="2"/>
</dbReference>
<dbReference type="Pfam" id="PF21478">
    <property type="entry name" value="GcvP2_C"/>
    <property type="match status" value="1"/>
</dbReference>
<keyword evidence="6 8" id="KW-0560">Oxidoreductase</keyword>
<feature type="domain" description="Glycine cleavage system P-protein N-terminal" evidence="9">
    <location>
        <begin position="463"/>
        <end position="736"/>
    </location>
</feature>
<keyword evidence="5 8" id="KW-0663">Pyridoxal phosphate</keyword>
<comment type="cofactor">
    <cofactor evidence="1 8">
        <name>pyridoxal 5'-phosphate</name>
        <dbReference type="ChEBI" id="CHEBI:597326"/>
    </cofactor>
</comment>
<feature type="modified residue" description="N6-(pyridoxal phosphate)lysine" evidence="8">
    <location>
        <position position="708"/>
    </location>
</feature>
<gene>
    <name evidence="8 11" type="primary">gcvP</name>
    <name evidence="11" type="ORF">EYC82_07450</name>
</gene>
<evidence type="ECO:0000256" key="5">
    <source>
        <dbReference type="ARBA" id="ARBA00022898"/>
    </source>
</evidence>
<dbReference type="Pfam" id="PF02347">
    <property type="entry name" value="GDC-P"/>
    <property type="match status" value="2"/>
</dbReference>
<dbReference type="PANTHER" id="PTHR11773">
    <property type="entry name" value="GLYCINE DEHYDROGENASE, DECARBOXYLATING"/>
    <property type="match status" value="1"/>
</dbReference>
<evidence type="ECO:0000256" key="7">
    <source>
        <dbReference type="ARBA" id="ARBA00049026"/>
    </source>
</evidence>
<dbReference type="InterPro" id="IPR015424">
    <property type="entry name" value="PyrdxlP-dep_Trfase"/>
</dbReference>
<dbReference type="CDD" id="cd00613">
    <property type="entry name" value="GDC-P"/>
    <property type="match status" value="2"/>
</dbReference>
<dbReference type="InterPro" id="IPR049316">
    <property type="entry name" value="GDC-P_C"/>
</dbReference>
<evidence type="ECO:0000259" key="10">
    <source>
        <dbReference type="Pfam" id="PF21478"/>
    </source>
</evidence>
<sequence>MSRPSLIDLENRSDFIRRHIGPTQQQQTEMARAIGYDSLDALIDATVPAAIRRAPMNLPGAQSEQQVIQRLRELASLNTVNRSFIGTGYYDTITPPVIQRNVLENPGWYTAYTPYQPEISQGRLEALLTFQQMILDLTGMDLANASMLDEATAAAEAMTLLQRVNKKNRSATFLIAEDCHPQTIAVVKTRAEALDIEVVIGDSGALLEKHDAFGLLLQYPGTHGDLEDISPLIETAHGKQTMVAVAADIMALLLVKSPGALGADVVVGNSQRFGVPMGFGGPHAAYFATRDAYKRSTPGRIIGVSIDRRGNQALRMAMQTREQHIRREKATSNICTAQALLAIMAAFYAMYHGPDGLRRIADRIQRLACILDKGLSDAGFSRDNPHFFDTLTYTVGDQQQGIIERALASGLNLRIIGSDRVGVSLDETTTTEDVSALWRAFSGVTSAPSVASVDQSVEDNAGIPEALQRPVDYLQHPLFNDYHSETEMLRYMRRLESKDIALNRAMIALGSCTMKLNATTEMIPVTWPEFAGLHPFAPRDQTAGYQALLAELEAMLIESTGYDAISLQPNAGSQGEYAGLLAIRRYHESRGEPERDVCLIPSSAHGTNPASAALAGMRVVIVACDEQGNVDLTELREKAERHKDELSCIMVTYPSTHGVFEESIIELCDIVHHHGGQVYVDGANLNALVGIAAPGKFGADVSHLNLHKTFCIPHGGGGPGMGPIGVGAHLQPFLPTHPLVPLAGLDKDNDVVSAAPYGSPSILTISWAYIALMGGEGLTQATKVAILSANYIARRLGDHYPVLYTGGAGNVAHECILDVRPITEESGITEEDIAKRMIDFGFHAPTMSFPVAGTLMVEPTESESLAEIDRFCDALIAIRSEIHAVQDGTLKSDDNPLVNAPHTLEDVVSTKWQHSYDREQAAYPLASLRRDKYWPPVNRVDNVYGDRNLFCACPAIESYQEES</sequence>
<evidence type="ECO:0000313" key="11">
    <source>
        <dbReference type="EMBL" id="MCX2977187.1"/>
    </source>
</evidence>
<dbReference type="InterPro" id="IPR020581">
    <property type="entry name" value="GDC_P"/>
</dbReference>
<comment type="catalytic activity">
    <reaction evidence="7 8">
        <text>N(6)-[(R)-lipoyl]-L-lysyl-[glycine-cleavage complex H protein] + glycine + H(+) = N(6)-[(R)-S(8)-aminomethyldihydrolipoyl]-L-lysyl-[glycine-cleavage complex H protein] + CO2</text>
        <dbReference type="Rhea" id="RHEA:24304"/>
        <dbReference type="Rhea" id="RHEA-COMP:10494"/>
        <dbReference type="Rhea" id="RHEA-COMP:10495"/>
        <dbReference type="ChEBI" id="CHEBI:15378"/>
        <dbReference type="ChEBI" id="CHEBI:16526"/>
        <dbReference type="ChEBI" id="CHEBI:57305"/>
        <dbReference type="ChEBI" id="CHEBI:83099"/>
        <dbReference type="ChEBI" id="CHEBI:83143"/>
        <dbReference type="EC" id="1.4.4.2"/>
    </reaction>
</comment>
<organism evidence="11 12">
    <name type="scientific">Candidatus Marimicrobium litorale</name>
    <dbReference type="NCBI Taxonomy" id="2518991"/>
    <lineage>
        <taxon>Bacteria</taxon>
        <taxon>Pseudomonadati</taxon>
        <taxon>Pseudomonadota</taxon>
        <taxon>Gammaproteobacteria</taxon>
        <taxon>Cellvibrionales</taxon>
        <taxon>Halieaceae</taxon>
        <taxon>Marimicrobium</taxon>
    </lineage>
</organism>
<dbReference type="Gene3D" id="3.90.1150.10">
    <property type="entry name" value="Aspartate Aminotransferase, domain 1"/>
    <property type="match status" value="2"/>
</dbReference>
<comment type="subunit">
    <text evidence="4 8">The glycine cleavage system is composed of four proteins: P, T, L and H.</text>
</comment>
<evidence type="ECO:0000313" key="12">
    <source>
        <dbReference type="Proteomes" id="UP001143304"/>
    </source>
</evidence>
<feature type="domain" description="Glycine cleavage system P-protein N-terminal" evidence="9">
    <location>
        <begin position="17"/>
        <end position="441"/>
    </location>
</feature>
<keyword evidence="12" id="KW-1185">Reference proteome</keyword>